<feature type="binding site" evidence="1">
    <location>
        <position position="14"/>
    </location>
    <ligand>
        <name>a divalent metal cation</name>
        <dbReference type="ChEBI" id="CHEBI:60240"/>
        <label>1</label>
    </ligand>
</feature>
<dbReference type="Proteomes" id="UP000234300">
    <property type="component" value="Unassembled WGS sequence"/>
</dbReference>
<feature type="binding site" evidence="1">
    <location>
        <position position="187"/>
    </location>
    <ligand>
        <name>a divalent metal cation</name>
        <dbReference type="ChEBI" id="CHEBI:60240"/>
        <label>1</label>
    </ligand>
</feature>
<keyword evidence="1" id="KW-0479">Metal-binding</keyword>
<dbReference type="EMBL" id="FXZI01000005">
    <property type="protein sequence ID" value="SMX87667.1"/>
    <property type="molecule type" value="Genomic_DNA"/>
</dbReference>
<dbReference type="Gene3D" id="3.20.20.140">
    <property type="entry name" value="Metal-dependent hydrolases"/>
    <property type="match status" value="1"/>
</dbReference>
<dbReference type="GO" id="GO:0046872">
    <property type="term" value="F:metal ion binding"/>
    <property type="evidence" value="ECO:0007669"/>
    <property type="project" value="UniProtKB-KW"/>
</dbReference>
<accession>A0A2H1JJN0</accession>
<sequence>MIGSALPALDTHAHIAPDVTSKQIAALGQSVTFAMTRSLQEARQISSRRDPALVWGVGVHPGVPAARDGWNSRQFTELLGSFALVGEIGLDRRGGDLTRQRSIFRELLNIVQSEPLLVSIHSTGATSEVVEYLHNADMRGAILHWFNGDSDDISGALEIDAYFSVNAAMSEDQLRLLPPERVLTETDFPSRKVRARKPADTQRIEQLLSQVWGQTPEEVRARVWWNLRTLCETSGAIDRLPEPIADTLLYL</sequence>
<dbReference type="GO" id="GO:0016788">
    <property type="term" value="F:hydrolase activity, acting on ester bonds"/>
    <property type="evidence" value="ECO:0007669"/>
    <property type="project" value="InterPro"/>
</dbReference>
<feature type="binding site" evidence="1">
    <location>
        <position position="87"/>
    </location>
    <ligand>
        <name>a divalent metal cation</name>
        <dbReference type="ChEBI" id="CHEBI:60240"/>
        <label>1</label>
    </ligand>
</feature>
<feature type="binding site" evidence="1">
    <location>
        <position position="12"/>
    </location>
    <ligand>
        <name>a divalent metal cation</name>
        <dbReference type="ChEBI" id="CHEBI:60240"/>
        <label>1</label>
    </ligand>
</feature>
<dbReference type="PANTHER" id="PTHR46124">
    <property type="entry name" value="D-AMINOACYL-TRNA DEACYLASE"/>
    <property type="match status" value="1"/>
</dbReference>
<dbReference type="RefSeq" id="WP_101556854.1">
    <property type="nucleotide sequence ID" value="NZ_FXZI01000005.1"/>
</dbReference>
<dbReference type="PIRSF" id="PIRSF005902">
    <property type="entry name" value="DNase_TatD"/>
    <property type="match status" value="1"/>
</dbReference>
<name>A0A2H1JJN0_BREAU</name>
<feature type="binding site" evidence="1">
    <location>
        <position position="121"/>
    </location>
    <ligand>
        <name>a divalent metal cation</name>
        <dbReference type="ChEBI" id="CHEBI:60240"/>
        <label>2</label>
    </ligand>
</feature>
<protein>
    <submittedName>
        <fullName evidence="2">TatD DNase family protein</fullName>
        <ecNumber evidence="2">3.1.21.-</ecNumber>
    </submittedName>
</protein>
<dbReference type="AlphaFoldDB" id="A0A2H1JJN0"/>
<dbReference type="Pfam" id="PF01026">
    <property type="entry name" value="TatD_DNase"/>
    <property type="match status" value="1"/>
</dbReference>
<keyword evidence="2" id="KW-0378">Hydrolase</keyword>
<gene>
    <name evidence="2" type="ORF">BAURA86_01767</name>
</gene>
<dbReference type="SUPFAM" id="SSF51556">
    <property type="entry name" value="Metallo-dependent hydrolases"/>
    <property type="match status" value="1"/>
</dbReference>
<dbReference type="PANTHER" id="PTHR46124:SF2">
    <property type="entry name" value="D-AMINOACYL-TRNA DEACYLASE"/>
    <property type="match status" value="1"/>
</dbReference>
<feature type="binding site" evidence="1">
    <location>
        <position position="144"/>
    </location>
    <ligand>
        <name>a divalent metal cation</name>
        <dbReference type="ChEBI" id="CHEBI:60240"/>
        <label>2</label>
    </ligand>
</feature>
<evidence type="ECO:0000313" key="2">
    <source>
        <dbReference type="EMBL" id="SMX87667.1"/>
    </source>
</evidence>
<dbReference type="EC" id="3.1.21.-" evidence="2"/>
<proteinExistence type="predicted"/>
<evidence type="ECO:0000256" key="1">
    <source>
        <dbReference type="PIRSR" id="PIRSR005902-1"/>
    </source>
</evidence>
<dbReference type="InterPro" id="IPR032466">
    <property type="entry name" value="Metal_Hydrolase"/>
</dbReference>
<dbReference type="InterPro" id="IPR001130">
    <property type="entry name" value="TatD-like"/>
</dbReference>
<organism evidence="2 3">
    <name type="scientific">Brevibacterium aurantiacum</name>
    <dbReference type="NCBI Taxonomy" id="273384"/>
    <lineage>
        <taxon>Bacteria</taxon>
        <taxon>Bacillati</taxon>
        <taxon>Actinomycetota</taxon>
        <taxon>Actinomycetes</taxon>
        <taxon>Micrococcales</taxon>
        <taxon>Brevibacteriaceae</taxon>
        <taxon>Brevibacterium</taxon>
    </lineage>
</organism>
<reference evidence="2 3" key="1">
    <citation type="submission" date="2017-03" db="EMBL/GenBank/DDBJ databases">
        <authorList>
            <person name="Afonso C.L."/>
            <person name="Miller P.J."/>
            <person name="Scott M.A."/>
            <person name="Spackman E."/>
            <person name="Goraichik I."/>
            <person name="Dimitrov K.M."/>
            <person name="Suarez D.L."/>
            <person name="Swayne D.E."/>
        </authorList>
    </citation>
    <scope>NUCLEOTIDE SEQUENCE [LARGE SCALE GENOMIC DNA]</scope>
    <source>
        <strain evidence="3">8(6)</strain>
    </source>
</reference>
<evidence type="ECO:0000313" key="3">
    <source>
        <dbReference type="Proteomes" id="UP000234300"/>
    </source>
</evidence>